<keyword evidence="1" id="KW-0812">Transmembrane</keyword>
<sequence length="89" mass="9936">MRKYIYPQDLTARATMWLWQLNDLAAIGALCLAGVFCAAQFGTAAPLLCAAGYAFLTVRFEGQSIRDFLHSAGAYFFTPREFSWEGETE</sequence>
<dbReference type="EMBL" id="WMZR01000032">
    <property type="protein sequence ID" value="MTS53052.1"/>
    <property type="molecule type" value="Genomic_DNA"/>
</dbReference>
<evidence type="ECO:0000313" key="5">
    <source>
        <dbReference type="Proteomes" id="UP000449193"/>
    </source>
</evidence>
<keyword evidence="4" id="KW-1185">Reference proteome</keyword>
<evidence type="ECO:0000313" key="4">
    <source>
        <dbReference type="Proteomes" id="UP000032483"/>
    </source>
</evidence>
<keyword evidence="1" id="KW-1133">Transmembrane helix</keyword>
<dbReference type="Proteomes" id="UP000449193">
    <property type="component" value="Unassembled WGS sequence"/>
</dbReference>
<comment type="caution">
    <text evidence="2">The sequence shown here is derived from an EMBL/GenBank/DDBJ whole genome shotgun (WGS) entry which is preliminary data.</text>
</comment>
<evidence type="ECO:0000313" key="3">
    <source>
        <dbReference type="EMBL" id="MTS53052.1"/>
    </source>
</evidence>
<accession>A0A0D8IYN8</accession>
<protein>
    <submittedName>
        <fullName evidence="2">Uncharacterized protein</fullName>
    </submittedName>
</protein>
<dbReference type="Proteomes" id="UP000032483">
    <property type="component" value="Unassembled WGS sequence"/>
</dbReference>
<feature type="transmembrane region" description="Helical" evidence="1">
    <location>
        <begin position="24"/>
        <end position="56"/>
    </location>
</feature>
<keyword evidence="1" id="KW-0472">Membrane</keyword>
<dbReference type="RefSeq" id="WP_082052319.1">
    <property type="nucleotide sequence ID" value="NZ_DBGEBT010000053.1"/>
</dbReference>
<evidence type="ECO:0000313" key="2">
    <source>
        <dbReference type="EMBL" id="KJF38653.1"/>
    </source>
</evidence>
<name>A0A0D8IYN8_9FIRM</name>
<dbReference type="EMBL" id="JXXK01000034">
    <property type="protein sequence ID" value="KJF38653.1"/>
    <property type="molecule type" value="Genomic_DNA"/>
</dbReference>
<organism evidence="2 4">
    <name type="scientific">Ruthenibacterium lactatiformans</name>
    <dbReference type="NCBI Taxonomy" id="1550024"/>
    <lineage>
        <taxon>Bacteria</taxon>
        <taxon>Bacillati</taxon>
        <taxon>Bacillota</taxon>
        <taxon>Clostridia</taxon>
        <taxon>Eubacteriales</taxon>
        <taxon>Oscillospiraceae</taxon>
        <taxon>Ruthenibacterium</taxon>
    </lineage>
</organism>
<reference evidence="2" key="1">
    <citation type="submission" date="2015-02" db="EMBL/GenBank/DDBJ databases">
        <title>A novel member of the family Ruminococcaceae isolated from human feces.</title>
        <authorList>
            <person name="Shkoporov A.N."/>
            <person name="Chaplin A.V."/>
            <person name="Motuzova O.V."/>
            <person name="Kafarskaia L.I."/>
            <person name="Khokhlova E.V."/>
            <person name="Efimov B.A."/>
        </authorList>
    </citation>
    <scope>NUCLEOTIDE SEQUENCE [LARGE SCALE GENOMIC DNA]</scope>
    <source>
        <strain evidence="2">585-1</strain>
    </source>
</reference>
<dbReference type="AlphaFoldDB" id="A0A0D8IYN8"/>
<reference evidence="3 5" key="2">
    <citation type="journal article" date="2019" name="Nat. Med.">
        <title>A library of human gut bacterial isolates paired with longitudinal multiomics data enables mechanistic microbiome research.</title>
        <authorList>
            <person name="Poyet M."/>
            <person name="Groussin M."/>
            <person name="Gibbons S.M."/>
            <person name="Avila-Pacheco J."/>
            <person name="Jiang X."/>
            <person name="Kearney S.M."/>
            <person name="Perrotta A.R."/>
            <person name="Berdy B."/>
            <person name="Zhao S."/>
            <person name="Lieberman T.D."/>
            <person name="Swanson P.K."/>
            <person name="Smith M."/>
            <person name="Roesemann S."/>
            <person name="Alexander J.E."/>
            <person name="Rich S.A."/>
            <person name="Livny J."/>
            <person name="Vlamakis H."/>
            <person name="Clish C."/>
            <person name="Bullock K."/>
            <person name="Deik A."/>
            <person name="Scott J."/>
            <person name="Pierce K.A."/>
            <person name="Xavier R.J."/>
            <person name="Alm E.J."/>
        </authorList>
    </citation>
    <scope>NUCLEOTIDE SEQUENCE [LARGE SCALE GENOMIC DNA]</scope>
    <source>
        <strain evidence="3 5">BIOML-A7</strain>
    </source>
</reference>
<dbReference type="GeneID" id="42858189"/>
<evidence type="ECO:0000256" key="1">
    <source>
        <dbReference type="SAM" id="Phobius"/>
    </source>
</evidence>
<gene>
    <name evidence="3" type="ORF">GMD52_16170</name>
    <name evidence="2" type="ORF">TQ39_16720</name>
</gene>
<proteinExistence type="predicted"/>